<evidence type="ECO:0000313" key="3">
    <source>
        <dbReference type="EMBL" id="PVU97782.1"/>
    </source>
</evidence>
<feature type="region of interest" description="Disordered" evidence="1">
    <location>
        <begin position="55"/>
        <end position="82"/>
    </location>
</feature>
<proteinExistence type="predicted"/>
<evidence type="ECO:0000313" key="5">
    <source>
        <dbReference type="Proteomes" id="UP000245383"/>
    </source>
</evidence>
<feature type="compositionally biased region" description="Basic and acidic residues" evidence="1">
    <location>
        <begin position="65"/>
        <end position="82"/>
    </location>
</feature>
<dbReference type="EMBL" id="MBFR01000007">
    <property type="protein sequence ID" value="PVU97782.1"/>
    <property type="molecule type" value="Genomic_DNA"/>
</dbReference>
<keyword evidence="5" id="KW-1185">Reference proteome</keyword>
<sequence>MKIFIPRKRNTTCANIITFKVDILKEIFKGVRLNGELSGTTDYKHKRRPLKGAIIRGRVVGSSSHKKDPSSNIKIYKDEVPN</sequence>
<comment type="caution">
    <text evidence="4">The sequence shown here is derived from an EMBL/GenBank/DDBJ whole genome shotgun (WGS) entry which is preliminary data.</text>
</comment>
<evidence type="ECO:0000256" key="1">
    <source>
        <dbReference type="SAM" id="MobiDB-lite"/>
    </source>
</evidence>
<evidence type="ECO:0000313" key="2">
    <source>
        <dbReference type="EMBL" id="PVU94574.1"/>
    </source>
</evidence>
<gene>
    <name evidence="4" type="ORF">BB561_000023</name>
    <name evidence="3" type="ORF">BB561_000333</name>
    <name evidence="2" type="ORF">BB561_002443</name>
</gene>
<reference evidence="4 5" key="1">
    <citation type="journal article" date="2018" name="MBio">
        <title>Comparative Genomics Reveals the Core Gene Toolbox for the Fungus-Insect Symbiosis.</title>
        <authorList>
            <person name="Wang Y."/>
            <person name="Stata M."/>
            <person name="Wang W."/>
            <person name="Stajich J.E."/>
            <person name="White M.M."/>
            <person name="Moncalvo J.M."/>
        </authorList>
    </citation>
    <scope>NUCLEOTIDE SEQUENCE [LARGE SCALE GENOMIC DNA]</scope>
    <source>
        <strain evidence="4 5">SWE-8-4</strain>
    </source>
</reference>
<dbReference type="EMBL" id="MBFR01000084">
    <property type="protein sequence ID" value="PVU94574.1"/>
    <property type="molecule type" value="Genomic_DNA"/>
</dbReference>
<dbReference type="EMBL" id="MBFR01000001">
    <property type="protein sequence ID" value="PVU98251.1"/>
    <property type="molecule type" value="Genomic_DNA"/>
</dbReference>
<evidence type="ECO:0000313" key="4">
    <source>
        <dbReference type="EMBL" id="PVU98251.1"/>
    </source>
</evidence>
<organism evidence="4 5">
    <name type="scientific">Smittium simulii</name>
    <dbReference type="NCBI Taxonomy" id="133385"/>
    <lineage>
        <taxon>Eukaryota</taxon>
        <taxon>Fungi</taxon>
        <taxon>Fungi incertae sedis</taxon>
        <taxon>Zoopagomycota</taxon>
        <taxon>Kickxellomycotina</taxon>
        <taxon>Harpellomycetes</taxon>
        <taxon>Harpellales</taxon>
        <taxon>Legeriomycetaceae</taxon>
        <taxon>Smittium</taxon>
    </lineage>
</organism>
<dbReference type="AlphaFoldDB" id="A0A2T9Z0Y4"/>
<dbReference type="Proteomes" id="UP000245383">
    <property type="component" value="Unassembled WGS sequence"/>
</dbReference>
<protein>
    <submittedName>
        <fullName evidence="4">Uncharacterized protein</fullName>
    </submittedName>
</protein>
<accession>A0A2T9Z0Y4</accession>
<name>A0A2T9Z0Y4_9FUNG</name>